<keyword evidence="1" id="KW-0539">Nucleus</keyword>
<keyword evidence="5" id="KW-1185">Reference proteome</keyword>
<feature type="region of interest" description="Disordered" evidence="2">
    <location>
        <begin position="1"/>
        <end position="30"/>
    </location>
</feature>
<dbReference type="InterPro" id="IPR001138">
    <property type="entry name" value="Zn2Cys6_DnaBD"/>
</dbReference>
<dbReference type="InterPro" id="IPR053157">
    <property type="entry name" value="Sterol_Uptake_Regulator"/>
</dbReference>
<sequence>MSESSVGSPAVGASTALTKRKPIPRKGHTKSRAGCVCCKKRKVKCDEVAPQCGPCQRLGLPCEYLGKQNRSQSSSVARPLRTTPAMYDANDMNFFRHFLFEAYPPLPIDGFTVWQQASKLSHEYEFLLHAMLGLGASHLGLLTPTDYNKVALKHRVTAIRELNSHLSQPNISKSGGEAAFAAMLVLTFQSSYMADGMVDFLTMVRGCWLVGYGVGDLEQTIFKTFARSSYYEKIKVLAQRDDTVHYLDALIANQFCASVRRIAPFWELTSNDFSHFVDPQNYVSQLVIMHTLVLDFVMSKKAVDEFGKTGIGRHGYDCRRAMSKVWIEEIQGRLPAQYQEYAEWPVKLVKSLNYSFDKDAEVWEPFLLSRGTATLSETDTLSLVEGQVYRCLF</sequence>
<evidence type="ECO:0000259" key="3">
    <source>
        <dbReference type="PROSITE" id="PS50048"/>
    </source>
</evidence>
<dbReference type="Gene3D" id="4.10.240.10">
    <property type="entry name" value="Zn(2)-C6 fungal-type DNA-binding domain"/>
    <property type="match status" value="1"/>
</dbReference>
<dbReference type="Pfam" id="PF11951">
    <property type="entry name" value="Fungal_trans_2"/>
    <property type="match status" value="1"/>
</dbReference>
<dbReference type="GO" id="GO:0008270">
    <property type="term" value="F:zinc ion binding"/>
    <property type="evidence" value="ECO:0007669"/>
    <property type="project" value="InterPro"/>
</dbReference>
<evidence type="ECO:0000313" key="5">
    <source>
        <dbReference type="Proteomes" id="UP000736672"/>
    </source>
</evidence>
<dbReference type="PANTHER" id="PTHR47784">
    <property type="entry name" value="STEROL UPTAKE CONTROL PROTEIN 2"/>
    <property type="match status" value="1"/>
</dbReference>
<evidence type="ECO:0000256" key="1">
    <source>
        <dbReference type="ARBA" id="ARBA00023242"/>
    </source>
</evidence>
<gene>
    <name evidence="4" type="ORF">B0J15DRAFT_507335</name>
</gene>
<accession>A0A9P9L8C6</accession>
<dbReference type="PANTHER" id="PTHR47784:SF7">
    <property type="entry name" value="ZN(II)2CYS6 TRANSCRIPTION FACTOR (EUROFUNG)"/>
    <property type="match status" value="1"/>
</dbReference>
<dbReference type="PROSITE" id="PS50048">
    <property type="entry name" value="ZN2_CY6_FUNGAL_2"/>
    <property type="match status" value="1"/>
</dbReference>
<protein>
    <recommendedName>
        <fullName evidence="3">Zn(2)-C6 fungal-type domain-containing protein</fullName>
    </recommendedName>
</protein>
<dbReference type="CDD" id="cd00067">
    <property type="entry name" value="GAL4"/>
    <property type="match status" value="1"/>
</dbReference>
<feature type="compositionally biased region" description="Basic residues" evidence="2">
    <location>
        <begin position="18"/>
        <end position="30"/>
    </location>
</feature>
<organism evidence="4 5">
    <name type="scientific">Fusarium solani</name>
    <name type="common">Filamentous fungus</name>
    <dbReference type="NCBI Taxonomy" id="169388"/>
    <lineage>
        <taxon>Eukaryota</taxon>
        <taxon>Fungi</taxon>
        <taxon>Dikarya</taxon>
        <taxon>Ascomycota</taxon>
        <taxon>Pezizomycotina</taxon>
        <taxon>Sordariomycetes</taxon>
        <taxon>Hypocreomycetidae</taxon>
        <taxon>Hypocreales</taxon>
        <taxon>Nectriaceae</taxon>
        <taxon>Fusarium</taxon>
        <taxon>Fusarium solani species complex</taxon>
    </lineage>
</organism>
<dbReference type="GO" id="GO:0001228">
    <property type="term" value="F:DNA-binding transcription activator activity, RNA polymerase II-specific"/>
    <property type="evidence" value="ECO:0007669"/>
    <property type="project" value="TreeGrafter"/>
</dbReference>
<dbReference type="SUPFAM" id="SSF57701">
    <property type="entry name" value="Zn2/Cys6 DNA-binding domain"/>
    <property type="match status" value="1"/>
</dbReference>
<evidence type="ECO:0000313" key="4">
    <source>
        <dbReference type="EMBL" id="KAH7275778.1"/>
    </source>
</evidence>
<dbReference type="AlphaFoldDB" id="A0A9P9L8C6"/>
<evidence type="ECO:0000256" key="2">
    <source>
        <dbReference type="SAM" id="MobiDB-lite"/>
    </source>
</evidence>
<dbReference type="InterPro" id="IPR021858">
    <property type="entry name" value="Fun_TF"/>
</dbReference>
<dbReference type="Pfam" id="PF00172">
    <property type="entry name" value="Zn_clus"/>
    <property type="match status" value="1"/>
</dbReference>
<dbReference type="PROSITE" id="PS00463">
    <property type="entry name" value="ZN2_CY6_FUNGAL_1"/>
    <property type="match status" value="1"/>
</dbReference>
<comment type="caution">
    <text evidence="4">The sequence shown here is derived from an EMBL/GenBank/DDBJ whole genome shotgun (WGS) entry which is preliminary data.</text>
</comment>
<dbReference type="EMBL" id="JAGTJS010000001">
    <property type="protein sequence ID" value="KAH7275778.1"/>
    <property type="molecule type" value="Genomic_DNA"/>
</dbReference>
<dbReference type="OrthoDB" id="5229455at2759"/>
<name>A0A9P9L8C6_FUSSL</name>
<dbReference type="SMART" id="SM00066">
    <property type="entry name" value="GAL4"/>
    <property type="match status" value="1"/>
</dbReference>
<feature type="domain" description="Zn(2)-C6 fungal-type" evidence="3">
    <location>
        <begin position="34"/>
        <end position="64"/>
    </location>
</feature>
<reference evidence="4" key="1">
    <citation type="journal article" date="2021" name="Nat. Commun.">
        <title>Genetic determinants of endophytism in the Arabidopsis root mycobiome.</title>
        <authorList>
            <person name="Mesny F."/>
            <person name="Miyauchi S."/>
            <person name="Thiergart T."/>
            <person name="Pickel B."/>
            <person name="Atanasova L."/>
            <person name="Karlsson M."/>
            <person name="Huettel B."/>
            <person name="Barry K.W."/>
            <person name="Haridas S."/>
            <person name="Chen C."/>
            <person name="Bauer D."/>
            <person name="Andreopoulos W."/>
            <person name="Pangilinan J."/>
            <person name="LaButti K."/>
            <person name="Riley R."/>
            <person name="Lipzen A."/>
            <person name="Clum A."/>
            <person name="Drula E."/>
            <person name="Henrissat B."/>
            <person name="Kohler A."/>
            <person name="Grigoriev I.V."/>
            <person name="Martin F.M."/>
            <person name="Hacquard S."/>
        </authorList>
    </citation>
    <scope>NUCLEOTIDE SEQUENCE</scope>
    <source>
        <strain evidence="4">FSSC 5 MPI-SDFR-AT-0091</strain>
    </source>
</reference>
<dbReference type="Proteomes" id="UP000736672">
    <property type="component" value="Unassembled WGS sequence"/>
</dbReference>
<proteinExistence type="predicted"/>
<dbReference type="InterPro" id="IPR036864">
    <property type="entry name" value="Zn2-C6_fun-type_DNA-bd_sf"/>
</dbReference>